<dbReference type="AlphaFoldDB" id="A0A318IRD6"/>
<dbReference type="Proteomes" id="UP000248395">
    <property type="component" value="Unassembled WGS sequence"/>
</dbReference>
<reference evidence="1 2" key="1">
    <citation type="submission" date="2018-05" db="EMBL/GenBank/DDBJ databases">
        <title>Genomic Encyclopedia of Type Strains, Phase IV (KMG-IV): sequencing the most valuable type-strain genomes for metagenomic binning, comparative biology and taxonomic classification.</title>
        <authorList>
            <person name="Goeker M."/>
        </authorList>
    </citation>
    <scope>NUCLEOTIDE SEQUENCE [LARGE SCALE GENOMIC DNA]</scope>
    <source>
        <strain evidence="1 2">DSM 25134</strain>
    </source>
</reference>
<dbReference type="OrthoDB" id="8639774at2"/>
<evidence type="ECO:0000313" key="1">
    <source>
        <dbReference type="EMBL" id="PXX37925.1"/>
    </source>
</evidence>
<sequence>MNKMKMKTMTTALLTLAITGAVLHEHAGAQELWDPHLRGINEGFAAGALPPEGVYGVLNNYWASFDVYDHNGQKTGSKVDALIEVPIVLWSTGVKVLGADYAVALAQPFDYTTLTGNGIPSNGRWGTFNTILVPGQLSWTLPNDWHVKAGLNVYLPDGSSSPNRLPQGTFVGAANGFWTLQPTLAVSWLHDGWNLSADASWAYNFTNPDTHYKSGQQLAIDYTAAKTVGRWTFGLGAHQENQISDDSGSGAAACANKGGCRASNYGIGPLLGYQFNEVSVMVIYNHGFKTRSDTGGDFLNLRLVFPFK</sequence>
<dbReference type="InterPro" id="IPR025737">
    <property type="entry name" value="FApF"/>
</dbReference>
<gene>
    <name evidence="1" type="ORF">DFR38_1396</name>
</gene>
<dbReference type="EMBL" id="QJKC01000039">
    <property type="protein sequence ID" value="PXX37925.1"/>
    <property type="molecule type" value="Genomic_DNA"/>
</dbReference>
<evidence type="ECO:0008006" key="3">
    <source>
        <dbReference type="Google" id="ProtNLM"/>
    </source>
</evidence>
<keyword evidence="2" id="KW-1185">Reference proteome</keyword>
<accession>A0A318IRD6</accession>
<dbReference type="RefSeq" id="WP_059287037.1">
    <property type="nucleotide sequence ID" value="NZ_LNQU01000139.1"/>
</dbReference>
<organism evidence="1 2">
    <name type="scientific">Aquitalea magnusonii</name>
    <dbReference type="NCBI Taxonomy" id="332411"/>
    <lineage>
        <taxon>Bacteria</taxon>
        <taxon>Pseudomonadati</taxon>
        <taxon>Pseudomonadota</taxon>
        <taxon>Betaproteobacteria</taxon>
        <taxon>Neisseriales</taxon>
        <taxon>Chromobacteriaceae</taxon>
        <taxon>Aquitalea</taxon>
    </lineage>
</organism>
<dbReference type="Pfam" id="PF13557">
    <property type="entry name" value="Phenol_MetA_deg"/>
    <property type="match status" value="1"/>
</dbReference>
<protein>
    <recommendedName>
        <fullName evidence="3">Phenol degradation protein meta</fullName>
    </recommendedName>
</protein>
<comment type="caution">
    <text evidence="1">The sequence shown here is derived from an EMBL/GenBank/DDBJ whole genome shotgun (WGS) entry which is preliminary data.</text>
</comment>
<proteinExistence type="predicted"/>
<name>A0A318IRD6_9NEIS</name>
<evidence type="ECO:0000313" key="2">
    <source>
        <dbReference type="Proteomes" id="UP000248395"/>
    </source>
</evidence>